<dbReference type="RefSeq" id="WP_188385266.1">
    <property type="nucleotide sequence ID" value="NZ_BMEY01000015.1"/>
</dbReference>
<dbReference type="GO" id="GO:0010124">
    <property type="term" value="P:phenylacetate catabolic process"/>
    <property type="evidence" value="ECO:0007669"/>
    <property type="project" value="InterPro"/>
</dbReference>
<dbReference type="PANTHER" id="PTHR30458">
    <property type="entry name" value="PHENYLACETIC ACID DEGRADATION PROTEIN PAA"/>
    <property type="match status" value="1"/>
</dbReference>
<sequence length="273" mass="31496">MSQHIETAEQAKQDSTYLEALKELLFQLGDDDLIISFRGSEWLGLAPHIEEDVAYSSITQNTMGHAAMYYNLLDELGVGKADVLAHDRIPKQRRNGTYLEKRNGEGTYLEEPYYDWALAVVRNYLYEVFKKIKLEAIANSSYQPLAFVARKVLMEHPYHLAHWKLWMEQLQSATDESKKRINERVQEAWKEFEDVLELGPLANDMRSKQLIAIGEEEMKERWLEEVKSVLVDVPDSPLEKKYGNGRNGEHTTDLNQALDILSEVYASDKAAIW</sequence>
<gene>
    <name evidence="1" type="ORF">GCM10008025_27690</name>
</gene>
<evidence type="ECO:0008006" key="3">
    <source>
        <dbReference type="Google" id="ProtNLM"/>
    </source>
</evidence>
<evidence type="ECO:0000313" key="1">
    <source>
        <dbReference type="EMBL" id="GGA83012.1"/>
    </source>
</evidence>
<dbReference type="InterPro" id="IPR007814">
    <property type="entry name" value="PaaA_PaaC"/>
</dbReference>
<dbReference type="AlphaFoldDB" id="A0A916WBH5"/>
<dbReference type="Pfam" id="PF05138">
    <property type="entry name" value="PaaA_PaaC"/>
    <property type="match status" value="1"/>
</dbReference>
<dbReference type="EMBL" id="BMEY01000015">
    <property type="protein sequence ID" value="GGA83012.1"/>
    <property type="molecule type" value="Genomic_DNA"/>
</dbReference>
<organism evidence="1 2">
    <name type="scientific">Ornithinibacillus halotolerans</name>
    <dbReference type="NCBI Taxonomy" id="1274357"/>
    <lineage>
        <taxon>Bacteria</taxon>
        <taxon>Bacillati</taxon>
        <taxon>Bacillota</taxon>
        <taxon>Bacilli</taxon>
        <taxon>Bacillales</taxon>
        <taxon>Bacillaceae</taxon>
        <taxon>Ornithinibacillus</taxon>
    </lineage>
</organism>
<evidence type="ECO:0000313" key="2">
    <source>
        <dbReference type="Proteomes" id="UP000613512"/>
    </source>
</evidence>
<proteinExistence type="predicted"/>
<dbReference type="InterPro" id="IPR052703">
    <property type="entry name" value="Aromatic_CoA_ox/epox"/>
</dbReference>
<name>A0A916WBH5_9BACI</name>
<dbReference type="Gene3D" id="1.20.1260.10">
    <property type="match status" value="1"/>
</dbReference>
<reference evidence="1" key="2">
    <citation type="submission" date="2020-09" db="EMBL/GenBank/DDBJ databases">
        <authorList>
            <person name="Sun Q."/>
            <person name="Zhou Y."/>
        </authorList>
    </citation>
    <scope>NUCLEOTIDE SEQUENCE</scope>
    <source>
        <strain evidence="1">CGMCC 1.12408</strain>
    </source>
</reference>
<reference evidence="1" key="1">
    <citation type="journal article" date="2014" name="Int. J. Syst. Evol. Microbiol.">
        <title>Complete genome sequence of Corynebacterium casei LMG S-19264T (=DSM 44701T), isolated from a smear-ripened cheese.</title>
        <authorList>
            <consortium name="US DOE Joint Genome Institute (JGI-PGF)"/>
            <person name="Walter F."/>
            <person name="Albersmeier A."/>
            <person name="Kalinowski J."/>
            <person name="Ruckert C."/>
        </authorList>
    </citation>
    <scope>NUCLEOTIDE SEQUENCE</scope>
    <source>
        <strain evidence="1">CGMCC 1.12408</strain>
    </source>
</reference>
<dbReference type="GO" id="GO:0005829">
    <property type="term" value="C:cytosol"/>
    <property type="evidence" value="ECO:0007669"/>
    <property type="project" value="TreeGrafter"/>
</dbReference>
<keyword evidence="2" id="KW-1185">Reference proteome</keyword>
<protein>
    <recommendedName>
        <fullName evidence="3">Phenylacetate-CoA oxygenase subunit PaaI</fullName>
    </recommendedName>
</protein>
<dbReference type="InterPro" id="IPR009078">
    <property type="entry name" value="Ferritin-like_SF"/>
</dbReference>
<accession>A0A916WBH5</accession>
<dbReference type="InterPro" id="IPR012347">
    <property type="entry name" value="Ferritin-like"/>
</dbReference>
<dbReference type="InterPro" id="IPR011882">
    <property type="entry name" value="PaaC"/>
</dbReference>
<dbReference type="NCBIfam" id="TIGR02158">
    <property type="entry name" value="PA_CoA_Oxy3"/>
    <property type="match status" value="1"/>
</dbReference>
<comment type="caution">
    <text evidence="1">The sequence shown here is derived from an EMBL/GenBank/DDBJ whole genome shotgun (WGS) entry which is preliminary data.</text>
</comment>
<dbReference type="PANTHER" id="PTHR30458:SF0">
    <property type="entry name" value="1,2-PHENYLACETYL-COA EPOXIDASE, SUBUNIT C"/>
    <property type="match status" value="1"/>
</dbReference>
<dbReference type="Proteomes" id="UP000613512">
    <property type="component" value="Unassembled WGS sequence"/>
</dbReference>
<dbReference type="SUPFAM" id="SSF47240">
    <property type="entry name" value="Ferritin-like"/>
    <property type="match status" value="1"/>
</dbReference>